<evidence type="ECO:0000259" key="11">
    <source>
        <dbReference type="SMART" id="SM01053"/>
    </source>
</evidence>
<evidence type="ECO:0000256" key="2">
    <source>
        <dbReference type="ARBA" id="ARBA00022448"/>
    </source>
</evidence>
<dbReference type="Pfam" id="PF03530">
    <property type="entry name" value="SK_channel"/>
    <property type="match status" value="1"/>
</dbReference>
<dbReference type="GO" id="GO:0005516">
    <property type="term" value="F:calmodulin binding"/>
    <property type="evidence" value="ECO:0007669"/>
    <property type="project" value="UniProtKB-KW"/>
</dbReference>
<dbReference type="Proteomes" id="UP000261660">
    <property type="component" value="Unplaced"/>
</dbReference>
<dbReference type="GO" id="GO:0016286">
    <property type="term" value="F:small conductance calcium-activated potassium channel activity"/>
    <property type="evidence" value="ECO:0007669"/>
    <property type="project" value="InterPro"/>
</dbReference>
<reference evidence="12" key="2">
    <citation type="submission" date="2025-09" db="UniProtKB">
        <authorList>
            <consortium name="Ensembl"/>
        </authorList>
    </citation>
    <scope>IDENTIFICATION</scope>
</reference>
<name>A0A3Q3NL32_9LABR</name>
<evidence type="ECO:0000256" key="8">
    <source>
        <dbReference type="ARBA" id="ARBA00023303"/>
    </source>
</evidence>
<dbReference type="SMART" id="SM01053">
    <property type="entry name" value="CaMBD"/>
    <property type="match status" value="1"/>
</dbReference>
<evidence type="ECO:0000256" key="3">
    <source>
        <dbReference type="ARBA" id="ARBA00022692"/>
    </source>
</evidence>
<evidence type="ECO:0000313" key="12">
    <source>
        <dbReference type="Ensembl" id="ENSLBEP00000035710.1"/>
    </source>
</evidence>
<proteinExistence type="predicted"/>
<sequence length="421" mass="48539">MHDRQTLPEIIITSRDDDFQPHSDTTQYHQDLQEARGLLPRAERSSQSPSPPPSPKDDKDESYWKTHNIGWRLLRRRSLFLRRQRLNDCALAVGMFGMVLMVMETELSWSVYSKLYVHDIGAEDWRIALTRERFALIILELAVVAIHPYPVGLLAYFEQTLHHIPPRLSLSETELEIVLALPMFLRLYLLGRAMMLHSRLFTDTASRSIGALNKIHFNTRFVGKTLMTTYPGTVLMIFSVSLWIVAAWGLHVCERYVIMNEITALWMVSVTFLSIGYGDVVPHTYCGRTLCLLTGIMGAGCTVLVVAVVARKLELTRAEKHVHNFMMDSHITKRIKIAAANVLRETWLIYKHTKLSRERDHTRVRMHQRKLLLAIHQLRRVKLEKRTLIDQANTLVDLCKVREASKLILHNILSTHQPNSI</sequence>
<dbReference type="Pfam" id="PF07885">
    <property type="entry name" value="Ion_trans_2"/>
    <property type="match status" value="1"/>
</dbReference>
<keyword evidence="2" id="KW-0813">Transport</keyword>
<evidence type="ECO:0000313" key="13">
    <source>
        <dbReference type="Proteomes" id="UP000261660"/>
    </source>
</evidence>
<evidence type="ECO:0000256" key="4">
    <source>
        <dbReference type="ARBA" id="ARBA00022860"/>
    </source>
</evidence>
<dbReference type="InterPro" id="IPR015449">
    <property type="entry name" value="K_chnl_Ca-activ_SK"/>
</dbReference>
<dbReference type="InterPro" id="IPR004178">
    <property type="entry name" value="CaM-bd_dom"/>
</dbReference>
<evidence type="ECO:0000256" key="9">
    <source>
        <dbReference type="SAM" id="MobiDB-lite"/>
    </source>
</evidence>
<keyword evidence="7 10" id="KW-0472">Membrane</keyword>
<dbReference type="PANTHER" id="PTHR10153">
    <property type="entry name" value="SMALL CONDUCTANCE CALCIUM-ACTIVATED POTASSIUM CHANNEL"/>
    <property type="match status" value="1"/>
</dbReference>
<dbReference type="SUPFAM" id="SSF81327">
    <property type="entry name" value="Small-conductance potassium channel"/>
    <property type="match status" value="1"/>
</dbReference>
<dbReference type="InterPro" id="IPR036122">
    <property type="entry name" value="CaM-bd_dom_sf"/>
</dbReference>
<feature type="transmembrane region" description="Helical" evidence="10">
    <location>
        <begin position="85"/>
        <end position="103"/>
    </location>
</feature>
<evidence type="ECO:0000256" key="6">
    <source>
        <dbReference type="ARBA" id="ARBA00023065"/>
    </source>
</evidence>
<feature type="transmembrane region" description="Helical" evidence="10">
    <location>
        <begin position="134"/>
        <end position="157"/>
    </location>
</feature>
<feature type="domain" description="Calmodulin-binding" evidence="11">
    <location>
        <begin position="328"/>
        <end position="404"/>
    </location>
</feature>
<evidence type="ECO:0000256" key="1">
    <source>
        <dbReference type="ARBA" id="ARBA00004141"/>
    </source>
</evidence>
<feature type="region of interest" description="Disordered" evidence="9">
    <location>
        <begin position="1"/>
        <end position="62"/>
    </location>
</feature>
<keyword evidence="6" id="KW-0406">Ion transport</keyword>
<dbReference type="Gene3D" id="1.10.287.70">
    <property type="match status" value="2"/>
</dbReference>
<keyword evidence="5 10" id="KW-1133">Transmembrane helix</keyword>
<accession>A0A3Q3NL32</accession>
<feature type="transmembrane region" description="Helical" evidence="10">
    <location>
        <begin position="292"/>
        <end position="310"/>
    </location>
</feature>
<keyword evidence="4" id="KW-0112">Calmodulin-binding</keyword>
<evidence type="ECO:0000256" key="5">
    <source>
        <dbReference type="ARBA" id="ARBA00022989"/>
    </source>
</evidence>
<keyword evidence="13" id="KW-1185">Reference proteome</keyword>
<evidence type="ECO:0000256" key="10">
    <source>
        <dbReference type="SAM" id="Phobius"/>
    </source>
</evidence>
<dbReference type="InterPro" id="IPR013099">
    <property type="entry name" value="K_chnl_dom"/>
</dbReference>
<dbReference type="GO" id="GO:0016020">
    <property type="term" value="C:membrane"/>
    <property type="evidence" value="ECO:0007669"/>
    <property type="project" value="UniProtKB-SubCell"/>
</dbReference>
<feature type="transmembrane region" description="Helical" evidence="10">
    <location>
        <begin position="230"/>
        <end position="250"/>
    </location>
</feature>
<reference evidence="12" key="1">
    <citation type="submission" date="2025-08" db="UniProtKB">
        <authorList>
            <consortium name="Ensembl"/>
        </authorList>
    </citation>
    <scope>IDENTIFICATION</scope>
</reference>
<dbReference type="SUPFAM" id="SSF81324">
    <property type="entry name" value="Voltage-gated potassium channels"/>
    <property type="match status" value="1"/>
</dbReference>
<dbReference type="Pfam" id="PF02888">
    <property type="entry name" value="CaMBD"/>
    <property type="match status" value="1"/>
</dbReference>
<keyword evidence="3 10" id="KW-0812">Transmembrane</keyword>
<feature type="transmembrane region" description="Helical" evidence="10">
    <location>
        <begin position="262"/>
        <end position="280"/>
    </location>
</feature>
<feature type="transmembrane region" description="Helical" evidence="10">
    <location>
        <begin position="177"/>
        <end position="195"/>
    </location>
</feature>
<organism evidence="12 13">
    <name type="scientific">Labrus bergylta</name>
    <name type="common">ballan wrasse</name>
    <dbReference type="NCBI Taxonomy" id="56723"/>
    <lineage>
        <taxon>Eukaryota</taxon>
        <taxon>Metazoa</taxon>
        <taxon>Chordata</taxon>
        <taxon>Craniata</taxon>
        <taxon>Vertebrata</taxon>
        <taxon>Euteleostomi</taxon>
        <taxon>Actinopterygii</taxon>
        <taxon>Neopterygii</taxon>
        <taxon>Teleostei</taxon>
        <taxon>Neoteleostei</taxon>
        <taxon>Acanthomorphata</taxon>
        <taxon>Eupercaria</taxon>
        <taxon>Labriformes</taxon>
        <taxon>Labridae</taxon>
        <taxon>Labrus</taxon>
    </lineage>
</organism>
<dbReference type="GeneTree" id="ENSGT00950000182904"/>
<comment type="subcellular location">
    <subcellularLocation>
        <location evidence="1">Membrane</location>
        <topology evidence="1">Multi-pass membrane protein</topology>
    </subcellularLocation>
</comment>
<protein>
    <submittedName>
        <fullName evidence="12">Small conductance calcium-activated potassium channel protein 1-like</fullName>
    </submittedName>
</protein>
<dbReference type="AlphaFoldDB" id="A0A3Q3NL32"/>
<keyword evidence="8" id="KW-0407">Ion channel</keyword>
<dbReference type="Ensembl" id="ENSLBET00000037221.1">
    <property type="protein sequence ID" value="ENSLBEP00000035710.1"/>
    <property type="gene ID" value="ENSLBEG00000026760.1"/>
</dbReference>
<evidence type="ECO:0000256" key="7">
    <source>
        <dbReference type="ARBA" id="ARBA00023136"/>
    </source>
</evidence>